<protein>
    <submittedName>
        <fullName evidence="2">PTS sugar transporter subunit IIA</fullName>
    </submittedName>
</protein>
<evidence type="ECO:0000313" key="3">
    <source>
        <dbReference type="Proteomes" id="UP000607645"/>
    </source>
</evidence>
<dbReference type="InterPro" id="IPR002178">
    <property type="entry name" value="PTS_EIIA_type-2_dom"/>
</dbReference>
<accession>A0A8J6JNA8</accession>
<dbReference type="SUPFAM" id="SSF55804">
    <property type="entry name" value="Phoshotransferase/anion transport protein"/>
    <property type="match status" value="1"/>
</dbReference>
<dbReference type="EMBL" id="JACOPQ010000006">
    <property type="protein sequence ID" value="MBC5737280.1"/>
    <property type="molecule type" value="Genomic_DNA"/>
</dbReference>
<gene>
    <name evidence="2" type="ORF">H8S62_09685</name>
</gene>
<sequence length="153" mass="16128">MRITDLLTEDGILLSASVANKEEAVRMLVAGPDRFGVLTDAALCQADVLAREAQGTTALPHGVAIPHAKSRGVTGRGIAVMTVPAGVDFGAGDGTLSRLIFLLVGPENDPGAYLEMLSSLLMLLMKNVGLTERLIDARSSAEFLRLLRDAEAK</sequence>
<dbReference type="Gene3D" id="3.40.930.10">
    <property type="entry name" value="Mannitol-specific EII, Chain A"/>
    <property type="match status" value="1"/>
</dbReference>
<evidence type="ECO:0000259" key="1">
    <source>
        <dbReference type="PROSITE" id="PS51094"/>
    </source>
</evidence>
<keyword evidence="2" id="KW-0813">Transport</keyword>
<name>A0A8J6JNA8_9FIRM</name>
<dbReference type="InterPro" id="IPR016152">
    <property type="entry name" value="PTrfase/Anion_transptr"/>
</dbReference>
<organism evidence="2 3">
    <name type="scientific">Lawsonibacter faecis</name>
    <dbReference type="NCBI Taxonomy" id="2763052"/>
    <lineage>
        <taxon>Bacteria</taxon>
        <taxon>Bacillati</taxon>
        <taxon>Bacillota</taxon>
        <taxon>Clostridia</taxon>
        <taxon>Eubacteriales</taxon>
        <taxon>Oscillospiraceae</taxon>
        <taxon>Lawsonibacter</taxon>
    </lineage>
</organism>
<dbReference type="AlphaFoldDB" id="A0A8J6JNA8"/>
<feature type="domain" description="PTS EIIA type-2" evidence="1">
    <location>
        <begin position="5"/>
        <end position="150"/>
    </location>
</feature>
<dbReference type="CDD" id="cd00211">
    <property type="entry name" value="PTS_IIA_fru"/>
    <property type="match status" value="1"/>
</dbReference>
<dbReference type="RefSeq" id="WP_155147398.1">
    <property type="nucleotide sequence ID" value="NZ_JACOPQ010000006.1"/>
</dbReference>
<reference evidence="2" key="1">
    <citation type="submission" date="2020-08" db="EMBL/GenBank/DDBJ databases">
        <title>Genome public.</title>
        <authorList>
            <person name="Liu C."/>
            <person name="Sun Q."/>
        </authorList>
    </citation>
    <scope>NUCLEOTIDE SEQUENCE</scope>
    <source>
        <strain evidence="2">NSJ-52</strain>
    </source>
</reference>
<dbReference type="PROSITE" id="PS51094">
    <property type="entry name" value="PTS_EIIA_TYPE_2"/>
    <property type="match status" value="1"/>
</dbReference>
<proteinExistence type="predicted"/>
<comment type="caution">
    <text evidence="2">The sequence shown here is derived from an EMBL/GenBank/DDBJ whole genome shotgun (WGS) entry which is preliminary data.</text>
</comment>
<dbReference type="Proteomes" id="UP000607645">
    <property type="component" value="Unassembled WGS sequence"/>
</dbReference>
<keyword evidence="3" id="KW-1185">Reference proteome</keyword>
<dbReference type="PANTHER" id="PTHR47738">
    <property type="entry name" value="PTS SYSTEM FRUCTOSE-LIKE EIIA COMPONENT-RELATED"/>
    <property type="match status" value="1"/>
</dbReference>
<keyword evidence="2" id="KW-0762">Sugar transport</keyword>
<dbReference type="Pfam" id="PF00359">
    <property type="entry name" value="PTS_EIIA_2"/>
    <property type="match status" value="1"/>
</dbReference>
<dbReference type="InterPro" id="IPR051541">
    <property type="entry name" value="PTS_SugarTrans_NitroReg"/>
</dbReference>
<evidence type="ECO:0000313" key="2">
    <source>
        <dbReference type="EMBL" id="MBC5737280.1"/>
    </source>
</evidence>